<evidence type="ECO:0000256" key="6">
    <source>
        <dbReference type="ARBA" id="ARBA00043993"/>
    </source>
</evidence>
<evidence type="ECO:0000256" key="3">
    <source>
        <dbReference type="ARBA" id="ARBA00022692"/>
    </source>
</evidence>
<comment type="caution">
    <text evidence="10">The sequence shown here is derived from an EMBL/GenBank/DDBJ whole genome shotgun (WGS) entry which is preliminary data.</text>
</comment>
<keyword evidence="5 8" id="KW-0472">Membrane</keyword>
<dbReference type="PANTHER" id="PTHR30509:SF9">
    <property type="entry name" value="MULTIDRUG RESISTANCE PROTEIN MDTO"/>
    <property type="match status" value="1"/>
</dbReference>
<accession>A0ABP8W5Q0</accession>
<evidence type="ECO:0000259" key="9">
    <source>
        <dbReference type="Pfam" id="PF13515"/>
    </source>
</evidence>
<comment type="subcellular location">
    <subcellularLocation>
        <location evidence="1">Cell membrane</location>
        <topology evidence="1">Multi-pass membrane protein</topology>
    </subcellularLocation>
</comment>
<feature type="transmembrane region" description="Helical" evidence="8">
    <location>
        <begin position="112"/>
        <end position="132"/>
    </location>
</feature>
<dbReference type="Pfam" id="PF13515">
    <property type="entry name" value="FUSC_2"/>
    <property type="match status" value="1"/>
</dbReference>
<dbReference type="EMBL" id="BAABLM010000005">
    <property type="protein sequence ID" value="GAA4680114.1"/>
    <property type="molecule type" value="Genomic_DNA"/>
</dbReference>
<evidence type="ECO:0000256" key="4">
    <source>
        <dbReference type="ARBA" id="ARBA00022989"/>
    </source>
</evidence>
<protein>
    <submittedName>
        <fullName evidence="10">FUSC family protein</fullName>
    </submittedName>
</protein>
<proteinExistence type="inferred from homology"/>
<evidence type="ECO:0000256" key="1">
    <source>
        <dbReference type="ARBA" id="ARBA00004651"/>
    </source>
</evidence>
<feature type="transmembrane region" description="Helical" evidence="8">
    <location>
        <begin position="402"/>
        <end position="433"/>
    </location>
</feature>
<feature type="transmembrane region" description="Helical" evidence="8">
    <location>
        <begin position="323"/>
        <end position="345"/>
    </location>
</feature>
<evidence type="ECO:0000256" key="7">
    <source>
        <dbReference type="SAM" id="MobiDB-lite"/>
    </source>
</evidence>
<keyword evidence="2" id="KW-1003">Cell membrane</keyword>
<name>A0ABP8W5Q0_9MICO</name>
<feature type="transmembrane region" description="Helical" evidence="8">
    <location>
        <begin position="139"/>
        <end position="157"/>
    </location>
</feature>
<dbReference type="InterPro" id="IPR049453">
    <property type="entry name" value="Memb_transporter_dom"/>
</dbReference>
<feature type="transmembrane region" description="Helical" evidence="8">
    <location>
        <begin position="377"/>
        <end position="396"/>
    </location>
</feature>
<dbReference type="PANTHER" id="PTHR30509">
    <property type="entry name" value="P-HYDROXYBENZOIC ACID EFFLUX PUMP SUBUNIT-RELATED"/>
    <property type="match status" value="1"/>
</dbReference>
<evidence type="ECO:0000256" key="5">
    <source>
        <dbReference type="ARBA" id="ARBA00023136"/>
    </source>
</evidence>
<feature type="region of interest" description="Disordered" evidence="7">
    <location>
        <begin position="1"/>
        <end position="32"/>
    </location>
</feature>
<comment type="similarity">
    <text evidence="6">Belongs to the YccS/YhfK family.</text>
</comment>
<evidence type="ECO:0000256" key="8">
    <source>
        <dbReference type="SAM" id="Phobius"/>
    </source>
</evidence>
<evidence type="ECO:0000256" key="2">
    <source>
        <dbReference type="ARBA" id="ARBA00022475"/>
    </source>
</evidence>
<sequence>MLGKVGEPSDPVRNDERLGGEREYRRQANRSTKGTSIPLRLITLRNETVELFRRSKAPVPRGTRLTYGIVSGITVVICCLLFGPVIGAFSLFGSMASQWINGRPFSLRARSMLTATLATVAATTAGVLGSRLGLLDTPVIVLVILVVATLYYTFVQLQGPGPLNLFYGVALGSYLGQDPAKGWEFIAVTALSGLIATTISCLLLIPRPRGPEIRALMTAREAVEDFEHAVANDLVVQPDILRQARDEAYDAVNRGWIVIHAARLRRRHKLMDTAMMSINQRLAAAVARSLAWPSPESVETPTSESTRLSPRFRARHGLRFTSVAWFTAWRIGLAGAVAGIVAEALQVGHPYWAILTATLIVNAWTSRIALTRRAVSRALGTVIGVLVFAGLAVLQLPAWGDVAAMIACLMLMNLIVMSNYGLAVIFITPMALLSSDIGSTVPPFALAGDRVFQTVIGAVLALLVVWLTGIRFPRRVALAQFRRTVSATESVLSSLASGGRTTSTLAARNELQYELITNGAAATKASADDPDLAQWRAAEQAATDLGYAAMAACWLPEPTADVPIRQAVSVLREAGDPTSRAPGSPFRDPRRAATVLGLALLTLSERDDASV</sequence>
<keyword evidence="11" id="KW-1185">Reference proteome</keyword>
<evidence type="ECO:0000313" key="11">
    <source>
        <dbReference type="Proteomes" id="UP001501295"/>
    </source>
</evidence>
<feature type="compositionally biased region" description="Basic and acidic residues" evidence="7">
    <location>
        <begin position="10"/>
        <end position="26"/>
    </location>
</feature>
<organism evidence="10 11">
    <name type="scientific">Frondihabitans cladoniiphilus</name>
    <dbReference type="NCBI Taxonomy" id="715785"/>
    <lineage>
        <taxon>Bacteria</taxon>
        <taxon>Bacillati</taxon>
        <taxon>Actinomycetota</taxon>
        <taxon>Actinomycetes</taxon>
        <taxon>Micrococcales</taxon>
        <taxon>Microbacteriaceae</taxon>
        <taxon>Frondihabitans</taxon>
    </lineage>
</organism>
<dbReference type="Proteomes" id="UP001501295">
    <property type="component" value="Unassembled WGS sequence"/>
</dbReference>
<dbReference type="RefSeq" id="WP_345376389.1">
    <property type="nucleotide sequence ID" value="NZ_BAABLM010000005.1"/>
</dbReference>
<gene>
    <name evidence="10" type="ORF">GCM10025780_26620</name>
</gene>
<feature type="domain" description="Integral membrane bound transporter" evidence="9">
    <location>
        <begin position="338"/>
        <end position="464"/>
    </location>
</feature>
<reference evidence="11" key="1">
    <citation type="journal article" date="2019" name="Int. J. Syst. Evol. Microbiol.">
        <title>The Global Catalogue of Microorganisms (GCM) 10K type strain sequencing project: providing services to taxonomists for standard genome sequencing and annotation.</title>
        <authorList>
            <consortium name="The Broad Institute Genomics Platform"/>
            <consortium name="The Broad Institute Genome Sequencing Center for Infectious Disease"/>
            <person name="Wu L."/>
            <person name="Ma J."/>
        </authorList>
    </citation>
    <scope>NUCLEOTIDE SEQUENCE [LARGE SCALE GENOMIC DNA]</scope>
    <source>
        <strain evidence="11">JCM 18956</strain>
    </source>
</reference>
<feature type="transmembrane region" description="Helical" evidence="8">
    <location>
        <begin position="65"/>
        <end position="92"/>
    </location>
</feature>
<feature type="transmembrane region" description="Helical" evidence="8">
    <location>
        <begin position="454"/>
        <end position="472"/>
    </location>
</feature>
<feature type="transmembrane region" description="Helical" evidence="8">
    <location>
        <begin position="185"/>
        <end position="205"/>
    </location>
</feature>
<keyword evidence="3 8" id="KW-0812">Transmembrane</keyword>
<keyword evidence="4 8" id="KW-1133">Transmembrane helix</keyword>
<evidence type="ECO:0000313" key="10">
    <source>
        <dbReference type="EMBL" id="GAA4680114.1"/>
    </source>
</evidence>